<gene>
    <name evidence="10" type="ORF">L2725_23065</name>
</gene>
<evidence type="ECO:0000256" key="2">
    <source>
        <dbReference type="ARBA" id="ARBA00007613"/>
    </source>
</evidence>
<reference evidence="10 11" key="1">
    <citation type="submission" date="2022-01" db="EMBL/GenBank/DDBJ databases">
        <title>Whole genome-based taxonomy of the Shewanellaceae.</title>
        <authorList>
            <person name="Martin-Rodriguez A.J."/>
        </authorList>
    </citation>
    <scope>NUCLEOTIDE SEQUENCE [LARGE SCALE GENOMIC DNA]</scope>
    <source>
        <strain evidence="10 11">DSM 21332</strain>
    </source>
</reference>
<dbReference type="Gene3D" id="1.20.1600.10">
    <property type="entry name" value="Outer membrane efflux proteins (OEP)"/>
    <property type="match status" value="1"/>
</dbReference>
<sequence length="465" mass="51876">MKLLNKTARFSATAVAVAALLTPTLSHADTLEQAVAKTLDTHPELRVAFNRFKAREAQIDQAFSGYLPNVELSAGWGLENTDSPSTRRNPLNRSNEGEVELKRGEAGVSIRQMLFDGFRTTSEVERFTYEATAEQWTLIAAAEDIALEVARVYLKFMQAEQVLTLAQKNLQTHKDIYSQIKQRTDSGLGSTADLSQITGRLARANANVISAQNNLYDAIAEYRSVTGVVPSDTIMPVPDSDQLPATYEGTIKVAGEYHPVLKSASQDIKAAQSEKSSRESSYYPTITIELNGNWNNDINGEDGRSFTSDVGGHSNDLQAMVRMRYDLFAGGRDAALNRESAYKINEAKEVRERAYRQIIEGASLAWNAYELLPPQKQYIREHVVAAKETQAAYAQQFNLGQRSLLDLLDTENELFEARKDYLQTEFDETLAQYRVLNATGQLLGSLQVTRPETWRGDNEYEEGAY</sequence>
<comment type="subcellular location">
    <subcellularLocation>
        <location evidence="1">Cell outer membrane</location>
    </subcellularLocation>
</comment>
<feature type="region of interest" description="Disordered" evidence="8">
    <location>
        <begin position="77"/>
        <end position="98"/>
    </location>
</feature>
<dbReference type="Proteomes" id="UP001202831">
    <property type="component" value="Unassembled WGS sequence"/>
</dbReference>
<comment type="similarity">
    <text evidence="2">Belongs to the outer membrane factor (OMF) (TC 1.B.17) family.</text>
</comment>
<evidence type="ECO:0000256" key="1">
    <source>
        <dbReference type="ARBA" id="ARBA00004442"/>
    </source>
</evidence>
<evidence type="ECO:0000313" key="10">
    <source>
        <dbReference type="EMBL" id="MCL2916620.1"/>
    </source>
</evidence>
<evidence type="ECO:0000256" key="8">
    <source>
        <dbReference type="SAM" id="MobiDB-lite"/>
    </source>
</evidence>
<evidence type="ECO:0000256" key="3">
    <source>
        <dbReference type="ARBA" id="ARBA00022448"/>
    </source>
</evidence>
<keyword evidence="6" id="KW-0472">Membrane</keyword>
<name>A0ABT0NE53_9GAMM</name>
<keyword evidence="5" id="KW-0812">Transmembrane</keyword>
<dbReference type="NCBIfam" id="TIGR01844">
    <property type="entry name" value="type_I_sec_TolC"/>
    <property type="match status" value="1"/>
</dbReference>
<keyword evidence="7" id="KW-0998">Cell outer membrane</keyword>
<feature type="chain" id="PRO_5046153019" evidence="9">
    <location>
        <begin position="29"/>
        <end position="465"/>
    </location>
</feature>
<keyword evidence="4" id="KW-1134">Transmembrane beta strand</keyword>
<protein>
    <submittedName>
        <fullName evidence="10">TolC family outer membrane protein</fullName>
    </submittedName>
</protein>
<dbReference type="PANTHER" id="PTHR30026">
    <property type="entry name" value="OUTER MEMBRANE PROTEIN TOLC"/>
    <property type="match status" value="1"/>
</dbReference>
<evidence type="ECO:0000256" key="6">
    <source>
        <dbReference type="ARBA" id="ARBA00023136"/>
    </source>
</evidence>
<feature type="signal peptide" evidence="9">
    <location>
        <begin position="1"/>
        <end position="28"/>
    </location>
</feature>
<feature type="compositionally biased region" description="Polar residues" evidence="8">
    <location>
        <begin position="80"/>
        <end position="94"/>
    </location>
</feature>
<accession>A0ABT0NE53</accession>
<dbReference type="RefSeq" id="WP_249251132.1">
    <property type="nucleotide sequence ID" value="NZ_JAKIKT010000020.1"/>
</dbReference>
<keyword evidence="9" id="KW-0732">Signal</keyword>
<keyword evidence="11" id="KW-1185">Reference proteome</keyword>
<proteinExistence type="inferred from homology"/>
<dbReference type="InterPro" id="IPR010130">
    <property type="entry name" value="T1SS_OMP_TolC"/>
</dbReference>
<keyword evidence="3" id="KW-0813">Transport</keyword>
<evidence type="ECO:0000256" key="7">
    <source>
        <dbReference type="ARBA" id="ARBA00023237"/>
    </source>
</evidence>
<dbReference type="PANTHER" id="PTHR30026:SF22">
    <property type="entry name" value="OUTER MEMBRANE EFFLUX PROTEIN"/>
    <property type="match status" value="1"/>
</dbReference>
<evidence type="ECO:0000313" key="11">
    <source>
        <dbReference type="Proteomes" id="UP001202831"/>
    </source>
</evidence>
<evidence type="ECO:0000256" key="4">
    <source>
        <dbReference type="ARBA" id="ARBA00022452"/>
    </source>
</evidence>
<evidence type="ECO:0000256" key="9">
    <source>
        <dbReference type="SAM" id="SignalP"/>
    </source>
</evidence>
<evidence type="ECO:0000256" key="5">
    <source>
        <dbReference type="ARBA" id="ARBA00022692"/>
    </source>
</evidence>
<dbReference type="EMBL" id="JAKIKT010000020">
    <property type="protein sequence ID" value="MCL2916620.1"/>
    <property type="molecule type" value="Genomic_DNA"/>
</dbReference>
<dbReference type="SUPFAM" id="SSF56954">
    <property type="entry name" value="Outer membrane efflux proteins (OEP)"/>
    <property type="match status" value="1"/>
</dbReference>
<dbReference type="Pfam" id="PF02321">
    <property type="entry name" value="OEP"/>
    <property type="match status" value="2"/>
</dbReference>
<organism evidence="10 11">
    <name type="scientific">Shewanella corallii</name>
    <dbReference type="NCBI Taxonomy" id="560080"/>
    <lineage>
        <taxon>Bacteria</taxon>
        <taxon>Pseudomonadati</taxon>
        <taxon>Pseudomonadota</taxon>
        <taxon>Gammaproteobacteria</taxon>
        <taxon>Alteromonadales</taxon>
        <taxon>Shewanellaceae</taxon>
        <taxon>Shewanella</taxon>
    </lineage>
</organism>
<dbReference type="InterPro" id="IPR051906">
    <property type="entry name" value="TolC-like"/>
</dbReference>
<comment type="caution">
    <text evidence="10">The sequence shown here is derived from an EMBL/GenBank/DDBJ whole genome shotgun (WGS) entry which is preliminary data.</text>
</comment>
<dbReference type="InterPro" id="IPR003423">
    <property type="entry name" value="OMP_efflux"/>
</dbReference>